<comment type="caution">
    <text evidence="1">The sequence shown here is derived from an EMBL/GenBank/DDBJ whole genome shotgun (WGS) entry which is preliminary data.</text>
</comment>
<evidence type="ECO:0000313" key="1">
    <source>
        <dbReference type="EMBL" id="KUO04642.1"/>
    </source>
</evidence>
<keyword evidence="2" id="KW-1185">Reference proteome</keyword>
<dbReference type="AlphaFoldDB" id="A0A117RR42"/>
<dbReference type="Proteomes" id="UP000053429">
    <property type="component" value="Unassembled WGS sequence"/>
</dbReference>
<dbReference type="EMBL" id="LMWY01000011">
    <property type="protein sequence ID" value="KUO04642.1"/>
    <property type="molecule type" value="Genomic_DNA"/>
</dbReference>
<dbReference type="OrthoDB" id="3591164at2"/>
<accession>A0A117RR42</accession>
<organism evidence="1 2">
    <name type="scientific">Streptomyces caeruleatus</name>
    <dbReference type="NCBI Taxonomy" id="661399"/>
    <lineage>
        <taxon>Bacteria</taxon>
        <taxon>Bacillati</taxon>
        <taxon>Actinomycetota</taxon>
        <taxon>Actinomycetes</taxon>
        <taxon>Kitasatosporales</taxon>
        <taxon>Streptomycetaceae</taxon>
        <taxon>Streptomyces</taxon>
    </lineage>
</organism>
<gene>
    <name evidence="1" type="ORF">AQJ67_10625</name>
</gene>
<evidence type="ECO:0000313" key="2">
    <source>
        <dbReference type="Proteomes" id="UP000053429"/>
    </source>
</evidence>
<dbReference type="RefSeq" id="WP_062717832.1">
    <property type="nucleotide sequence ID" value="NZ_KQ948926.1"/>
</dbReference>
<protein>
    <submittedName>
        <fullName evidence="1">Uncharacterized protein</fullName>
    </submittedName>
</protein>
<sequence>MLIINVPTDALLKLPLAPAEDGGFAGLIFLVCRASDDPQVYLEFFEGWGSIHDLTGRYLAVITPMPESGVVVAGPFAGGIGYVVRDMHLFGEERQLQRYSRQAVCMDDADPTPRAFSAAAMPRDELEHRSVVTNTATQLQEFFGISESFLPCAVIVAPQERAAFAVQLAKPVTMYGLLKQLKVAMEPAVTRINQTEAELAATRQDWHRGQRALQELSEAHESSERRGRLARQLTDAADQMDSDTVHLCHWMSSRLRRNSPLTAAENARAQRLLTLLHGRFGALPLKERRRLLKSLRRTLNGLNQADPETPPVADPTDDDLRAAAERVHACHEAIGRLQAEKRRRCRALSLGPVVVSATEALGLRRTETHGLLSWRRFSWPITAFAVPQRQGPSIRFGRS</sequence>
<proteinExistence type="predicted"/>
<name>A0A117RR42_9ACTN</name>
<reference evidence="1 2" key="1">
    <citation type="submission" date="2015-10" db="EMBL/GenBank/DDBJ databases">
        <title>Draft genome sequence of Streptomyces caeruleatus NRRL B-24802, type strain for the species Streptomyces caeruleatus.</title>
        <authorList>
            <person name="Ruckert C."/>
            <person name="Winkler A."/>
            <person name="Kalinowski J."/>
            <person name="Kampfer P."/>
            <person name="Glaeser S."/>
        </authorList>
    </citation>
    <scope>NUCLEOTIDE SEQUENCE [LARGE SCALE GENOMIC DNA]</scope>
    <source>
        <strain evidence="1 2">NRRL B-24802</strain>
    </source>
</reference>